<organism evidence="1">
    <name type="scientific">Opuntia streptacantha</name>
    <name type="common">Prickly pear cactus</name>
    <name type="synonym">Opuntia cardona</name>
    <dbReference type="NCBI Taxonomy" id="393608"/>
    <lineage>
        <taxon>Eukaryota</taxon>
        <taxon>Viridiplantae</taxon>
        <taxon>Streptophyta</taxon>
        <taxon>Embryophyta</taxon>
        <taxon>Tracheophyta</taxon>
        <taxon>Spermatophyta</taxon>
        <taxon>Magnoliopsida</taxon>
        <taxon>eudicotyledons</taxon>
        <taxon>Gunneridae</taxon>
        <taxon>Pentapetalae</taxon>
        <taxon>Caryophyllales</taxon>
        <taxon>Cactineae</taxon>
        <taxon>Cactaceae</taxon>
        <taxon>Opuntioideae</taxon>
        <taxon>Opuntia</taxon>
    </lineage>
</organism>
<dbReference type="AlphaFoldDB" id="A0A7C8ZXG6"/>
<accession>A0A7C8ZXG6</accession>
<reference evidence="1" key="1">
    <citation type="journal article" date="2013" name="J. Plant Res.">
        <title>Effect of fungi and light on seed germination of three Opuntia species from semiarid lands of central Mexico.</title>
        <authorList>
            <person name="Delgado-Sanchez P."/>
            <person name="Jimenez-Bremont J.F."/>
            <person name="Guerrero-Gonzalez Mde L."/>
            <person name="Flores J."/>
        </authorList>
    </citation>
    <scope>NUCLEOTIDE SEQUENCE</scope>
    <source>
        <tissue evidence="1">Cladode</tissue>
    </source>
</reference>
<reference evidence="1" key="2">
    <citation type="submission" date="2020-07" db="EMBL/GenBank/DDBJ databases">
        <authorList>
            <person name="Vera ALvarez R."/>
            <person name="Arias-Moreno D.M."/>
            <person name="Jimenez-Jacinto V."/>
            <person name="Jimenez-Bremont J.F."/>
            <person name="Swaminathan K."/>
            <person name="Moose S.P."/>
            <person name="Guerrero-Gonzalez M.L."/>
            <person name="Marino-Ramirez L."/>
            <person name="Landsman D."/>
            <person name="Rodriguez-Kessler M."/>
            <person name="Delgado-Sanchez P."/>
        </authorList>
    </citation>
    <scope>NUCLEOTIDE SEQUENCE</scope>
    <source>
        <tissue evidence="1">Cladode</tissue>
    </source>
</reference>
<name>A0A7C8ZXG6_OPUST</name>
<sequence>MPSLVKYEQTGSYFSWLSKQLKNPLFPRCVRPLHALHSTATLSETRPHHSSLFPKPHISRHHLHAFLSPQINCCFLIEPTACKTETSSHGALQELQHVHFQLVFLQSNWIIFFVIGTDLV</sequence>
<dbReference type="EMBL" id="GISG01182033">
    <property type="protein sequence ID" value="MBA4654079.1"/>
    <property type="molecule type" value="Transcribed_RNA"/>
</dbReference>
<evidence type="ECO:0000313" key="1">
    <source>
        <dbReference type="EMBL" id="MBA4654079.1"/>
    </source>
</evidence>
<protein>
    <submittedName>
        <fullName evidence="1">Uncharacterized protein</fullName>
    </submittedName>
</protein>
<proteinExistence type="predicted"/>